<dbReference type="InterPro" id="IPR042099">
    <property type="entry name" value="ANL_N_sf"/>
</dbReference>
<evidence type="ECO:0000256" key="3">
    <source>
        <dbReference type="ARBA" id="ARBA00022741"/>
    </source>
</evidence>
<proteinExistence type="inferred from homology"/>
<gene>
    <name evidence="5" type="ORF">SADUNF_Sadunf10G0107600</name>
</gene>
<evidence type="ECO:0000256" key="2">
    <source>
        <dbReference type="ARBA" id="ARBA00022598"/>
    </source>
</evidence>
<name>A0A835JQS8_9ROSI</name>
<dbReference type="GO" id="GO:0005524">
    <property type="term" value="F:ATP binding"/>
    <property type="evidence" value="ECO:0007669"/>
    <property type="project" value="UniProtKB-KW"/>
</dbReference>
<comment type="similarity">
    <text evidence="1">Belongs to the ATP-dependent AMP-binding enzyme family.</text>
</comment>
<evidence type="ECO:0000313" key="6">
    <source>
        <dbReference type="Proteomes" id="UP000657918"/>
    </source>
</evidence>
<dbReference type="AlphaFoldDB" id="A0A835JQS8"/>
<dbReference type="Gene3D" id="3.40.50.12780">
    <property type="entry name" value="N-terminal domain of ligase-like"/>
    <property type="match status" value="1"/>
</dbReference>
<dbReference type="EMBL" id="JADGMS010000010">
    <property type="protein sequence ID" value="KAF9674247.1"/>
    <property type="molecule type" value="Genomic_DNA"/>
</dbReference>
<organism evidence="5 6">
    <name type="scientific">Salix dunnii</name>
    <dbReference type="NCBI Taxonomy" id="1413687"/>
    <lineage>
        <taxon>Eukaryota</taxon>
        <taxon>Viridiplantae</taxon>
        <taxon>Streptophyta</taxon>
        <taxon>Embryophyta</taxon>
        <taxon>Tracheophyta</taxon>
        <taxon>Spermatophyta</taxon>
        <taxon>Magnoliopsida</taxon>
        <taxon>eudicotyledons</taxon>
        <taxon>Gunneridae</taxon>
        <taxon>Pentapetalae</taxon>
        <taxon>rosids</taxon>
        <taxon>fabids</taxon>
        <taxon>Malpighiales</taxon>
        <taxon>Salicaceae</taxon>
        <taxon>Saliceae</taxon>
        <taxon>Salix</taxon>
    </lineage>
</organism>
<evidence type="ECO:0008006" key="7">
    <source>
        <dbReference type="Google" id="ProtNLM"/>
    </source>
</evidence>
<dbReference type="OrthoDB" id="10253115at2759"/>
<keyword evidence="2" id="KW-0436">Ligase</keyword>
<evidence type="ECO:0000256" key="4">
    <source>
        <dbReference type="ARBA" id="ARBA00022840"/>
    </source>
</evidence>
<dbReference type="Proteomes" id="UP000657918">
    <property type="component" value="Unassembled WGS sequence"/>
</dbReference>
<reference evidence="5 6" key="1">
    <citation type="submission" date="2020-10" db="EMBL/GenBank/DDBJ databases">
        <title>Plant Genome Project.</title>
        <authorList>
            <person name="Zhang R.-G."/>
        </authorList>
    </citation>
    <scope>NUCLEOTIDE SEQUENCE [LARGE SCALE GENOMIC DNA]</scope>
    <source>
        <strain evidence="5">FAFU-HL-1</strain>
        <tissue evidence="5">Leaf</tissue>
    </source>
</reference>
<protein>
    <recommendedName>
        <fullName evidence="7">AMP-dependent synthetase/ligase domain-containing protein</fullName>
    </recommendedName>
</protein>
<keyword evidence="4" id="KW-0067">ATP-binding</keyword>
<evidence type="ECO:0000256" key="1">
    <source>
        <dbReference type="ARBA" id="ARBA00006432"/>
    </source>
</evidence>
<evidence type="ECO:0000313" key="5">
    <source>
        <dbReference type="EMBL" id="KAF9674247.1"/>
    </source>
</evidence>
<dbReference type="SUPFAM" id="SSF56801">
    <property type="entry name" value="Acetyl-CoA synthetase-like"/>
    <property type="match status" value="1"/>
</dbReference>
<keyword evidence="6" id="KW-1185">Reference proteome</keyword>
<comment type="caution">
    <text evidence="5">The sequence shown here is derived from an EMBL/GenBank/DDBJ whole genome shotgun (WGS) entry which is preliminary data.</text>
</comment>
<dbReference type="PANTHER" id="PTHR43859">
    <property type="entry name" value="ACYL-ACTIVATING ENZYME"/>
    <property type="match status" value="1"/>
</dbReference>
<keyword evidence="3" id="KW-0547">Nucleotide-binding</keyword>
<dbReference type="PANTHER" id="PTHR43859:SF44">
    <property type="entry name" value="AMP-DEPENDENT SYNTHETASE_LIGASE DOMAIN-CONTAINING PROTEIN"/>
    <property type="match status" value="1"/>
</dbReference>
<dbReference type="GO" id="GO:0016874">
    <property type="term" value="F:ligase activity"/>
    <property type="evidence" value="ECO:0007669"/>
    <property type="project" value="UniProtKB-KW"/>
</dbReference>
<sequence length="259" mass="28946">MYFFTNHAADSSVFRRPVSRRGSSFSSSSVNLQDFYGSVSARIFVVKATTKAVFSAIANAGASHFYAIINVSKEETSFPLPRSVPVMTTGAAPPLFYVVDTKTMKLVPAGGKTMGEIVMRGYLVMEGYLKNPKATKEAFANGWFHSGDLSAKNPDGYVEIKEDQRTSSISMKVRTLVVWRWKMYCTRTKLYMRNQWWLGQMSTGASHQAQMPAYWVLKSSVWTPAKNSDGEDSESSQGQGKRNVTNQLARKLLLLTRLF</sequence>
<accession>A0A835JQS8</accession>